<dbReference type="GO" id="GO:0005524">
    <property type="term" value="F:ATP binding"/>
    <property type="evidence" value="ECO:0007669"/>
    <property type="project" value="UniProtKB-KW"/>
</dbReference>
<evidence type="ECO:0000256" key="10">
    <source>
        <dbReference type="ARBA" id="ARBA00022840"/>
    </source>
</evidence>
<evidence type="ECO:0000256" key="9">
    <source>
        <dbReference type="ARBA" id="ARBA00022777"/>
    </source>
</evidence>
<reference evidence="15" key="2">
    <citation type="submission" date="2021-04" db="EMBL/GenBank/DDBJ databases">
        <authorList>
            <person name="Gilroy R."/>
        </authorList>
    </citation>
    <scope>NUCLEOTIDE SEQUENCE</scope>
    <source>
        <strain evidence="15">CHK160-9182</strain>
    </source>
</reference>
<dbReference type="CDD" id="cd13972">
    <property type="entry name" value="UbiB"/>
    <property type="match status" value="1"/>
</dbReference>
<keyword evidence="9" id="KW-0418">Kinase</keyword>
<evidence type="ECO:0000313" key="16">
    <source>
        <dbReference type="Proteomes" id="UP000823934"/>
    </source>
</evidence>
<proteinExistence type="inferred from homology"/>
<evidence type="ECO:0000313" key="15">
    <source>
        <dbReference type="EMBL" id="HIW06603.1"/>
    </source>
</evidence>
<dbReference type="Pfam" id="PF03109">
    <property type="entry name" value="ABC1"/>
    <property type="match status" value="1"/>
</dbReference>
<dbReference type="SUPFAM" id="SSF56112">
    <property type="entry name" value="Protein kinase-like (PK-like)"/>
    <property type="match status" value="1"/>
</dbReference>
<keyword evidence="11 13" id="KW-1133">Transmembrane helix</keyword>
<organism evidence="15 16">
    <name type="scientific">Candidatus Ignatzschineria merdigallinarum</name>
    <dbReference type="NCBI Taxonomy" id="2838621"/>
    <lineage>
        <taxon>Bacteria</taxon>
        <taxon>Pseudomonadati</taxon>
        <taxon>Pseudomonadota</taxon>
        <taxon>Gammaproteobacteria</taxon>
        <taxon>Cardiobacteriales</taxon>
        <taxon>Ignatzschineriaceae</taxon>
        <taxon>Ignatzschineria</taxon>
    </lineage>
</organism>
<dbReference type="GO" id="GO:0006744">
    <property type="term" value="P:ubiquinone biosynthetic process"/>
    <property type="evidence" value="ECO:0007669"/>
    <property type="project" value="UniProtKB-KW"/>
</dbReference>
<evidence type="ECO:0000256" key="3">
    <source>
        <dbReference type="ARBA" id="ARBA00022475"/>
    </source>
</evidence>
<evidence type="ECO:0000256" key="12">
    <source>
        <dbReference type="ARBA" id="ARBA00023136"/>
    </source>
</evidence>
<keyword evidence="3" id="KW-1003">Cell membrane</keyword>
<feature type="domain" description="ABC1 atypical kinase-like" evidence="14">
    <location>
        <begin position="90"/>
        <end position="340"/>
    </location>
</feature>
<dbReference type="AlphaFoldDB" id="A0A9D1TTV5"/>
<dbReference type="GO" id="GO:0016301">
    <property type="term" value="F:kinase activity"/>
    <property type="evidence" value="ECO:0007669"/>
    <property type="project" value="UniProtKB-KW"/>
</dbReference>
<feature type="transmembrane region" description="Helical" evidence="13">
    <location>
        <begin position="524"/>
        <end position="542"/>
    </location>
</feature>
<dbReference type="EMBL" id="DXHP01000102">
    <property type="protein sequence ID" value="HIW06603.1"/>
    <property type="molecule type" value="Genomic_DNA"/>
</dbReference>
<comment type="similarity">
    <text evidence="2">Belongs to the protein kinase superfamily. ADCK protein kinase family.</text>
</comment>
<accession>A0A9D1TTV5</accession>
<keyword evidence="6" id="KW-0831">Ubiquinone biosynthesis</keyword>
<dbReference type="PANTHER" id="PTHR10566:SF113">
    <property type="entry name" value="PROTEIN ACTIVITY OF BC1 COMPLEX KINASE 7, CHLOROPLASTIC"/>
    <property type="match status" value="1"/>
</dbReference>
<evidence type="ECO:0000256" key="11">
    <source>
        <dbReference type="ARBA" id="ARBA00022989"/>
    </source>
</evidence>
<evidence type="ECO:0000256" key="5">
    <source>
        <dbReference type="ARBA" id="ARBA00022679"/>
    </source>
</evidence>
<gene>
    <name evidence="15" type="primary">ubiB</name>
    <name evidence="15" type="ORF">H9889_04675</name>
</gene>
<dbReference type="NCBIfam" id="NF003404">
    <property type="entry name" value="PRK04750.1"/>
    <property type="match status" value="1"/>
</dbReference>
<keyword evidence="4" id="KW-0997">Cell inner membrane</keyword>
<evidence type="ECO:0000256" key="7">
    <source>
        <dbReference type="ARBA" id="ARBA00022692"/>
    </source>
</evidence>
<evidence type="ECO:0000256" key="13">
    <source>
        <dbReference type="SAM" id="Phobius"/>
    </source>
</evidence>
<keyword evidence="5" id="KW-0808">Transferase</keyword>
<comment type="caution">
    <text evidence="15">The sequence shown here is derived from an EMBL/GenBank/DDBJ whole genome shotgun (WGS) entry which is preliminary data.</text>
</comment>
<evidence type="ECO:0000259" key="14">
    <source>
        <dbReference type="Pfam" id="PF03109"/>
    </source>
</evidence>
<keyword evidence="12 13" id="KW-0472">Membrane</keyword>
<evidence type="ECO:0000256" key="2">
    <source>
        <dbReference type="ARBA" id="ARBA00009670"/>
    </source>
</evidence>
<keyword evidence="7 13" id="KW-0812">Transmembrane</keyword>
<dbReference type="InterPro" id="IPR050154">
    <property type="entry name" value="UbiB_kinase"/>
</dbReference>
<sequence>MVSRSLRMIKIWWVLLRYGLYDLAFMIPGLRHLRFLQPILALFNGHKNTPLPVRIRLALENLGPTFIKLGQALSTRYDLLDKEIVDELIKLQDQVPAFPSNIAMDIIERSFEKPISELFIEFDEVPIAAASIAQVHGAKLPNGQEVVVKVVRPNIHKVIKRDIGLMQILAQMVERYYPDGKRLRPVEIVEEYARTILNELDLTIEAANGAQLRENFKGSKELYVPEIYLDYVRKNVLVMERISGVPVGDIETLKALGVNIPLLAKRSVDIFFKQVFEHSFFHADMHPGNIFVDVTDPADPTYIALDFGIIGTLNEDDQHYLASNFLAFFNRDYLKVAELHVESGWVPPDTSVGDFEAVIRSLCEPIFNKPLKDISFGAFLLSLFQTARRFKMEMQPQLMLLQKTLFAIEGLGRELYPELDLWATAKPYLVEFVKEKRGPKALVKRYRREIPVWFEQLPDVMQNANLTLRQAVKGRLKVDLNSKEWERLAAIHREESRRKVFGTIGAVFLLALLLKFEGFDESTLLVPGMMGIASLFFFYLSLRKRK</sequence>
<reference evidence="15" key="1">
    <citation type="journal article" date="2021" name="PeerJ">
        <title>Extensive microbial diversity within the chicken gut microbiome revealed by metagenomics and culture.</title>
        <authorList>
            <person name="Gilroy R."/>
            <person name="Ravi A."/>
            <person name="Getino M."/>
            <person name="Pursley I."/>
            <person name="Horton D.L."/>
            <person name="Alikhan N.F."/>
            <person name="Baker D."/>
            <person name="Gharbi K."/>
            <person name="Hall N."/>
            <person name="Watson M."/>
            <person name="Adriaenssens E.M."/>
            <person name="Foster-Nyarko E."/>
            <person name="Jarju S."/>
            <person name="Secka A."/>
            <person name="Antonio M."/>
            <person name="Oren A."/>
            <person name="Chaudhuri R.R."/>
            <person name="La Ragione R."/>
            <person name="Hildebrand F."/>
            <person name="Pallen M.J."/>
        </authorList>
    </citation>
    <scope>NUCLEOTIDE SEQUENCE</scope>
    <source>
        <strain evidence="15">CHK160-9182</strain>
    </source>
</reference>
<comment type="pathway">
    <text evidence="1">Cofactor biosynthesis; ubiquinone biosynthesis [regulation].</text>
</comment>
<dbReference type="InterPro" id="IPR045308">
    <property type="entry name" value="UbiB_bact"/>
</dbReference>
<evidence type="ECO:0000256" key="1">
    <source>
        <dbReference type="ARBA" id="ARBA00005020"/>
    </source>
</evidence>
<keyword evidence="15" id="KW-0830">Ubiquinone</keyword>
<keyword evidence="8" id="KW-0547">Nucleotide-binding</keyword>
<dbReference type="InterPro" id="IPR004147">
    <property type="entry name" value="ABC1_dom"/>
</dbReference>
<keyword evidence="10" id="KW-0067">ATP-binding</keyword>
<evidence type="ECO:0000256" key="4">
    <source>
        <dbReference type="ARBA" id="ARBA00022519"/>
    </source>
</evidence>
<dbReference type="InterPro" id="IPR011009">
    <property type="entry name" value="Kinase-like_dom_sf"/>
</dbReference>
<protein>
    <submittedName>
        <fullName evidence="15">Ubiquinone biosynthesis regulatory protein kinase UbiB</fullName>
    </submittedName>
</protein>
<name>A0A9D1TTV5_9GAMM</name>
<dbReference type="Proteomes" id="UP000823934">
    <property type="component" value="Unassembled WGS sequence"/>
</dbReference>
<dbReference type="InterPro" id="IPR010232">
    <property type="entry name" value="UbiB"/>
</dbReference>
<dbReference type="PANTHER" id="PTHR10566">
    <property type="entry name" value="CHAPERONE-ACTIVITY OF BC1 COMPLEX CABC1 -RELATED"/>
    <property type="match status" value="1"/>
</dbReference>
<evidence type="ECO:0000256" key="6">
    <source>
        <dbReference type="ARBA" id="ARBA00022688"/>
    </source>
</evidence>
<evidence type="ECO:0000256" key="8">
    <source>
        <dbReference type="ARBA" id="ARBA00022741"/>
    </source>
</evidence>
<dbReference type="NCBIfam" id="TIGR01982">
    <property type="entry name" value="UbiB"/>
    <property type="match status" value="1"/>
</dbReference>